<keyword evidence="1" id="KW-0812">Transmembrane</keyword>
<evidence type="ECO:0000256" key="1">
    <source>
        <dbReference type="SAM" id="Phobius"/>
    </source>
</evidence>
<feature type="transmembrane region" description="Helical" evidence="1">
    <location>
        <begin position="31"/>
        <end position="55"/>
    </location>
</feature>
<comment type="caution">
    <text evidence="2">The sequence shown here is derived from an EMBL/GenBank/DDBJ whole genome shotgun (WGS) entry which is preliminary data.</text>
</comment>
<dbReference type="Proteomes" id="UP000020218">
    <property type="component" value="Unassembled WGS sequence"/>
</dbReference>
<keyword evidence="3" id="KW-1185">Reference proteome</keyword>
<dbReference type="PATRIC" id="fig|1454001.3.peg.3576"/>
<reference evidence="2" key="1">
    <citation type="submission" date="2014-02" db="EMBL/GenBank/DDBJ databases">
        <title>Expanding our view of genomic diversity in Candidatus Accumulibacter clades.</title>
        <authorList>
            <person name="Skennerton C.T."/>
            <person name="Barr J.J."/>
            <person name="Slater F.R."/>
            <person name="Bond P.L."/>
            <person name="Tyson G.W."/>
        </authorList>
    </citation>
    <scope>NUCLEOTIDE SEQUENCE [LARGE SCALE GENOMIC DNA]</scope>
</reference>
<feature type="transmembrane region" description="Helical" evidence="1">
    <location>
        <begin position="145"/>
        <end position="178"/>
    </location>
</feature>
<feature type="transmembrane region" description="Helical" evidence="1">
    <location>
        <begin position="110"/>
        <end position="139"/>
    </location>
</feature>
<gene>
    <name evidence="2" type="ORF">AW08_03538</name>
</gene>
<evidence type="ECO:0000313" key="3">
    <source>
        <dbReference type="Proteomes" id="UP000020218"/>
    </source>
</evidence>
<protein>
    <submittedName>
        <fullName evidence="2">Integral membrane protein</fullName>
    </submittedName>
</protein>
<proteinExistence type="predicted"/>
<keyword evidence="1" id="KW-0472">Membrane</keyword>
<name>A0A011NKA1_9PROT</name>
<keyword evidence="1" id="KW-1133">Transmembrane helix</keyword>
<sequence>MEQFPIPAPQFDGASRRLEAGSVFDWFRQGWAIFAANPAVWIAMMVLLIVIYVGLAVVPVIGYLAGYLLTPLLAAGMLLACRKAVSGEALEIGDLFAGFRRDTGALMTLGVFYMLAMLLLFLLVFLSLGGGIAGGLVLANPLGVGIALGGIAVAGLIWLLLSLLIVMAVWFAPALVVFNGMPPTAALKASFHACMKNLPCLLVYGLLTMILCFFAALPLGLGFLVLGPVLAGSVYASYRDTFMTA</sequence>
<dbReference type="InterPro" id="IPR047798">
    <property type="entry name" value="BPSS1780-like"/>
</dbReference>
<accession>A0A011NKA1</accession>
<feature type="transmembrane region" description="Helical" evidence="1">
    <location>
        <begin position="61"/>
        <end position="81"/>
    </location>
</feature>
<evidence type="ECO:0000313" key="2">
    <source>
        <dbReference type="EMBL" id="EXI64997.1"/>
    </source>
</evidence>
<organism evidence="2 3">
    <name type="scientific">Candidatus Accumulibacter adjunctus</name>
    <dbReference type="NCBI Taxonomy" id="1454001"/>
    <lineage>
        <taxon>Bacteria</taxon>
        <taxon>Pseudomonadati</taxon>
        <taxon>Pseudomonadota</taxon>
        <taxon>Betaproteobacteria</taxon>
        <taxon>Candidatus Accumulibacter</taxon>
    </lineage>
</organism>
<feature type="transmembrane region" description="Helical" evidence="1">
    <location>
        <begin position="198"/>
        <end position="216"/>
    </location>
</feature>
<dbReference type="STRING" id="1454001.AW08_03538"/>
<dbReference type="NCBIfam" id="NF041043">
    <property type="entry name" value="BPSS1780_fam"/>
    <property type="match status" value="1"/>
</dbReference>
<dbReference type="AlphaFoldDB" id="A0A011NKA1"/>
<dbReference type="EMBL" id="JFAX01000030">
    <property type="protein sequence ID" value="EXI64997.1"/>
    <property type="molecule type" value="Genomic_DNA"/>
</dbReference>